<dbReference type="GO" id="GO:0005763">
    <property type="term" value="C:mitochondrial small ribosomal subunit"/>
    <property type="evidence" value="ECO:0007669"/>
    <property type="project" value="TreeGrafter"/>
</dbReference>
<dbReference type="SUPFAM" id="SSF55174">
    <property type="entry name" value="Alpha-L RNA-binding motif"/>
    <property type="match status" value="1"/>
</dbReference>
<sequence length="423" mass="47169">MREAVKRHVLGRSKLRQSWNKYNLYNIHKNEVSIRTTTQTFFQQKWAAKSMTRAYHGEHVNEKRWSRLFSRRLTAAVEMPPEYLASYDGSEQAEGRGSGKQSDPNDPNAPRPVTAHSFSILEQRRQAQLAAEDVRDAAKTRFQRPGPRSMRNLFKRPTQDMTPYMQMAFAPLERRLEVAMFRAMFASSPRQARQFCVHGAVKVNGKKMRYGSYQLNPGDMFEVDPDKVMFAAGKDKNQASLEAAVKRVQAKEAAKAVAEEEAVVELKEGVDAAAAEGEAVEKAEAQAEKETAAAQEAEELDLSEFPMRNEKPSSAAGKKALGQKEDLSSDDLMEKLASHLSRFKLDDSAVTAVAGKGDSKNAAPEAASADSVLSETDQGKLLKILRANEEDDENPVDPSKPYATPWQPRKFLEPFAFIPATSR</sequence>
<dbReference type="PANTHER" id="PTHR11831:SF4">
    <property type="entry name" value="SMALL RIBOSOMAL SUBUNIT PROTEIN US4M"/>
    <property type="match status" value="1"/>
</dbReference>
<evidence type="ECO:0000256" key="1">
    <source>
        <dbReference type="ARBA" id="ARBA00007465"/>
    </source>
</evidence>
<organism evidence="9 10">
    <name type="scientific">Parascedosporium putredinis</name>
    <dbReference type="NCBI Taxonomy" id="1442378"/>
    <lineage>
        <taxon>Eukaryota</taxon>
        <taxon>Fungi</taxon>
        <taxon>Dikarya</taxon>
        <taxon>Ascomycota</taxon>
        <taxon>Pezizomycotina</taxon>
        <taxon>Sordariomycetes</taxon>
        <taxon>Hypocreomycetidae</taxon>
        <taxon>Microascales</taxon>
        <taxon>Microascaceae</taxon>
        <taxon>Parascedosporium</taxon>
    </lineage>
</organism>
<dbReference type="Proteomes" id="UP000838763">
    <property type="component" value="Unassembled WGS sequence"/>
</dbReference>
<dbReference type="CDD" id="cd00165">
    <property type="entry name" value="S4"/>
    <property type="match status" value="1"/>
</dbReference>
<dbReference type="InterPro" id="IPR022801">
    <property type="entry name" value="Ribosomal_uS4"/>
</dbReference>
<gene>
    <name evidence="9" type="ORF">PPNO1_LOCUS4600</name>
</gene>
<dbReference type="EMBL" id="CALLCH030000012">
    <property type="protein sequence ID" value="CAI4214872.1"/>
    <property type="molecule type" value="Genomic_DNA"/>
</dbReference>
<feature type="compositionally biased region" description="Basic and acidic residues" evidence="7">
    <location>
        <begin position="322"/>
        <end position="333"/>
    </location>
</feature>
<keyword evidence="4" id="KW-0689">Ribosomal protein</keyword>
<feature type="region of interest" description="Disordered" evidence="7">
    <location>
        <begin position="352"/>
        <end position="405"/>
    </location>
</feature>
<reference evidence="9" key="1">
    <citation type="submission" date="2022-11" db="EMBL/GenBank/DDBJ databases">
        <authorList>
            <person name="Scott C."/>
            <person name="Bruce N."/>
        </authorList>
    </citation>
    <scope>NUCLEOTIDE SEQUENCE</scope>
</reference>
<accession>A0A9P1H3W4</accession>
<dbReference type="InterPro" id="IPR002942">
    <property type="entry name" value="S4_RNA-bd"/>
</dbReference>
<feature type="compositionally biased region" description="Basic and acidic residues" evidence="7">
    <location>
        <begin position="279"/>
        <end position="291"/>
    </location>
</feature>
<protein>
    <recommendedName>
        <fullName evidence="8">RNA-binding S4 domain-containing protein</fullName>
    </recommendedName>
</protein>
<evidence type="ECO:0000256" key="2">
    <source>
        <dbReference type="ARBA" id="ARBA00022730"/>
    </source>
</evidence>
<evidence type="ECO:0000313" key="9">
    <source>
        <dbReference type="EMBL" id="CAI4214872.1"/>
    </source>
</evidence>
<dbReference type="SMART" id="SM00363">
    <property type="entry name" value="S4"/>
    <property type="match status" value="1"/>
</dbReference>
<dbReference type="OrthoDB" id="3356781at2759"/>
<dbReference type="Gene3D" id="3.10.290.10">
    <property type="entry name" value="RNA-binding S4 domain"/>
    <property type="match status" value="1"/>
</dbReference>
<keyword evidence="2" id="KW-0699">rRNA-binding</keyword>
<evidence type="ECO:0000256" key="5">
    <source>
        <dbReference type="ARBA" id="ARBA00023274"/>
    </source>
</evidence>
<evidence type="ECO:0000256" key="6">
    <source>
        <dbReference type="PROSITE-ProRule" id="PRU00182"/>
    </source>
</evidence>
<feature type="domain" description="RNA-binding S4" evidence="8">
    <location>
        <begin position="174"/>
        <end position="237"/>
    </location>
</feature>
<dbReference type="GO" id="GO:0019843">
    <property type="term" value="F:rRNA binding"/>
    <property type="evidence" value="ECO:0007669"/>
    <property type="project" value="UniProtKB-KW"/>
</dbReference>
<evidence type="ECO:0000256" key="4">
    <source>
        <dbReference type="ARBA" id="ARBA00022980"/>
    </source>
</evidence>
<evidence type="ECO:0000256" key="3">
    <source>
        <dbReference type="ARBA" id="ARBA00022884"/>
    </source>
</evidence>
<name>A0A9P1H3W4_9PEZI</name>
<dbReference type="Pfam" id="PF01479">
    <property type="entry name" value="S4"/>
    <property type="match status" value="1"/>
</dbReference>
<evidence type="ECO:0000259" key="8">
    <source>
        <dbReference type="SMART" id="SM00363"/>
    </source>
</evidence>
<comment type="caution">
    <text evidence="9">The sequence shown here is derived from an EMBL/GenBank/DDBJ whole genome shotgun (WGS) entry which is preliminary data.</text>
</comment>
<dbReference type="PANTHER" id="PTHR11831">
    <property type="entry name" value="30S 40S RIBOSOMAL PROTEIN"/>
    <property type="match status" value="1"/>
</dbReference>
<dbReference type="AlphaFoldDB" id="A0A9P1H3W4"/>
<feature type="region of interest" description="Disordered" evidence="7">
    <location>
        <begin position="275"/>
        <end position="333"/>
    </location>
</feature>
<evidence type="ECO:0000313" key="10">
    <source>
        <dbReference type="Proteomes" id="UP000838763"/>
    </source>
</evidence>
<dbReference type="PROSITE" id="PS50889">
    <property type="entry name" value="S4"/>
    <property type="match status" value="1"/>
</dbReference>
<feature type="region of interest" description="Disordered" evidence="7">
    <location>
        <begin position="87"/>
        <end position="113"/>
    </location>
</feature>
<keyword evidence="5" id="KW-0687">Ribonucleoprotein</keyword>
<evidence type="ECO:0000256" key="7">
    <source>
        <dbReference type="SAM" id="MobiDB-lite"/>
    </source>
</evidence>
<comment type="similarity">
    <text evidence="1">Belongs to the universal ribosomal protein uS4 family.</text>
</comment>
<keyword evidence="10" id="KW-1185">Reference proteome</keyword>
<proteinExistence type="inferred from homology"/>
<dbReference type="GO" id="GO:0042274">
    <property type="term" value="P:ribosomal small subunit biogenesis"/>
    <property type="evidence" value="ECO:0007669"/>
    <property type="project" value="TreeGrafter"/>
</dbReference>
<dbReference type="InterPro" id="IPR036986">
    <property type="entry name" value="S4_RNA-bd_sf"/>
</dbReference>
<keyword evidence="3 6" id="KW-0694">RNA-binding</keyword>
<dbReference type="GO" id="GO:0003735">
    <property type="term" value="F:structural constituent of ribosome"/>
    <property type="evidence" value="ECO:0007669"/>
    <property type="project" value="TreeGrafter"/>
</dbReference>